<dbReference type="GO" id="GO:0045927">
    <property type="term" value="P:positive regulation of growth"/>
    <property type="evidence" value="ECO:0007669"/>
    <property type="project" value="InterPro"/>
</dbReference>
<feature type="domain" description="DUF668" evidence="1">
    <location>
        <begin position="112"/>
        <end position="134"/>
    </location>
</feature>
<dbReference type="InterPro" id="IPR045021">
    <property type="entry name" value="PSI1/2/3"/>
</dbReference>
<proteinExistence type="predicted"/>
<keyword evidence="3" id="KW-1185">Reference proteome</keyword>
<evidence type="ECO:0000313" key="3">
    <source>
        <dbReference type="Proteomes" id="UP000315295"/>
    </source>
</evidence>
<dbReference type="Proteomes" id="UP000315295">
    <property type="component" value="Unassembled WGS sequence"/>
</dbReference>
<dbReference type="InterPro" id="IPR007700">
    <property type="entry name" value="DUF668"/>
</dbReference>
<protein>
    <recommendedName>
        <fullName evidence="1">DUF668 domain-containing protein</fullName>
    </recommendedName>
</protein>
<reference evidence="2 3" key="1">
    <citation type="journal article" date="2019" name="G3 (Bethesda)">
        <title>Sequencing of a Wild Apple (Malus baccata) Genome Unravels the Differences Between Cultivated and Wild Apple Species Regarding Disease Resistance and Cold Tolerance.</title>
        <authorList>
            <person name="Chen X."/>
        </authorList>
    </citation>
    <scope>NUCLEOTIDE SEQUENCE [LARGE SCALE GENOMIC DNA]</scope>
    <source>
        <strain evidence="3">cv. Shandingzi</strain>
        <tissue evidence="2">Leaves</tissue>
    </source>
</reference>
<evidence type="ECO:0000313" key="2">
    <source>
        <dbReference type="EMBL" id="TQD69461.1"/>
    </source>
</evidence>
<sequence length="136" mass="15803">MILVSNTHELYHGLCSLDKFENEYRFKLQEQMENPETCQRDSLAILRAELKNRRRLMRSLKKKSFWSRMFEEVVEKLVHVVCFLHKEIPHEAFSNAGTDDEPVNDSPNDHETLGSAGLALHYANIITQIDTLVSLM</sequence>
<gene>
    <name evidence="2" type="ORF">C1H46_045006</name>
</gene>
<comment type="caution">
    <text evidence="2">The sequence shown here is derived from an EMBL/GenBank/DDBJ whole genome shotgun (WGS) entry which is preliminary data.</text>
</comment>
<evidence type="ECO:0000259" key="1">
    <source>
        <dbReference type="Pfam" id="PF05003"/>
    </source>
</evidence>
<dbReference type="EMBL" id="VIEB01003495">
    <property type="protein sequence ID" value="TQD69461.1"/>
    <property type="molecule type" value="Genomic_DNA"/>
</dbReference>
<organism evidence="2 3">
    <name type="scientific">Malus baccata</name>
    <name type="common">Siberian crab apple</name>
    <name type="synonym">Pyrus baccata</name>
    <dbReference type="NCBI Taxonomy" id="106549"/>
    <lineage>
        <taxon>Eukaryota</taxon>
        <taxon>Viridiplantae</taxon>
        <taxon>Streptophyta</taxon>
        <taxon>Embryophyta</taxon>
        <taxon>Tracheophyta</taxon>
        <taxon>Spermatophyta</taxon>
        <taxon>Magnoliopsida</taxon>
        <taxon>eudicotyledons</taxon>
        <taxon>Gunneridae</taxon>
        <taxon>Pentapetalae</taxon>
        <taxon>rosids</taxon>
        <taxon>fabids</taxon>
        <taxon>Rosales</taxon>
        <taxon>Rosaceae</taxon>
        <taxon>Amygdaloideae</taxon>
        <taxon>Maleae</taxon>
        <taxon>Malus</taxon>
    </lineage>
</organism>
<dbReference type="STRING" id="106549.A0A540K5G4"/>
<dbReference type="PANTHER" id="PTHR31730">
    <property type="entry name" value="OS01G0873900 PROTEIN"/>
    <property type="match status" value="1"/>
</dbReference>
<dbReference type="AlphaFoldDB" id="A0A540K5G4"/>
<dbReference type="Pfam" id="PF05003">
    <property type="entry name" value="DUF668"/>
    <property type="match status" value="1"/>
</dbReference>
<accession>A0A540K5G4</accession>
<name>A0A540K5G4_MALBA</name>
<dbReference type="PANTHER" id="PTHR31730:SF32">
    <property type="entry name" value="PROTEIN PSK SIMULATOR 1"/>
    <property type="match status" value="1"/>
</dbReference>